<feature type="chain" id="PRO_5038558950" description="DUF3575 domain-containing protein" evidence="1">
    <location>
        <begin position="21"/>
        <end position="227"/>
    </location>
</feature>
<name>A0A9D2UIV5_9BACT</name>
<evidence type="ECO:0000313" key="2">
    <source>
        <dbReference type="EMBL" id="HJD53247.1"/>
    </source>
</evidence>
<dbReference type="AlphaFoldDB" id="A0A9D2UIV5"/>
<comment type="caution">
    <text evidence="2">The sequence shown here is derived from an EMBL/GenBank/DDBJ whole genome shotgun (WGS) entry which is preliminary data.</text>
</comment>
<feature type="signal peptide" evidence="1">
    <location>
        <begin position="1"/>
        <end position="20"/>
    </location>
</feature>
<dbReference type="InterPro" id="IPR046111">
    <property type="entry name" value="DUF6048"/>
</dbReference>
<organism evidence="2 3">
    <name type="scientific">Candidatus Avibacteroides avistercoris</name>
    <dbReference type="NCBI Taxonomy" id="2840690"/>
    <lineage>
        <taxon>Bacteria</taxon>
        <taxon>Pseudomonadati</taxon>
        <taxon>Bacteroidota</taxon>
        <taxon>Bacteroidia</taxon>
        <taxon>Bacteroidales</taxon>
        <taxon>Bacteroidaceae</taxon>
        <taxon>Bacteroidaceae incertae sedis</taxon>
        <taxon>Candidatus Avibacteroides</taxon>
    </lineage>
</organism>
<dbReference type="Proteomes" id="UP000787625">
    <property type="component" value="Unassembled WGS sequence"/>
</dbReference>
<reference evidence="2" key="2">
    <citation type="submission" date="2021-04" db="EMBL/GenBank/DDBJ databases">
        <authorList>
            <person name="Gilroy R."/>
        </authorList>
    </citation>
    <scope>NUCLEOTIDE SEQUENCE</scope>
    <source>
        <strain evidence="2">MalCec1-1739</strain>
    </source>
</reference>
<evidence type="ECO:0008006" key="4">
    <source>
        <dbReference type="Google" id="ProtNLM"/>
    </source>
</evidence>
<proteinExistence type="predicted"/>
<keyword evidence="1" id="KW-0732">Signal</keyword>
<gene>
    <name evidence="2" type="ORF">IAA93_05940</name>
</gene>
<dbReference type="EMBL" id="DWUP01000131">
    <property type="protein sequence ID" value="HJD53247.1"/>
    <property type="molecule type" value="Genomic_DNA"/>
</dbReference>
<evidence type="ECO:0000313" key="3">
    <source>
        <dbReference type="Proteomes" id="UP000787625"/>
    </source>
</evidence>
<reference evidence="2" key="1">
    <citation type="journal article" date="2021" name="PeerJ">
        <title>Extensive microbial diversity within the chicken gut microbiome revealed by metagenomics and culture.</title>
        <authorList>
            <person name="Gilroy R."/>
            <person name="Ravi A."/>
            <person name="Getino M."/>
            <person name="Pursley I."/>
            <person name="Horton D.L."/>
            <person name="Alikhan N.F."/>
            <person name="Baker D."/>
            <person name="Gharbi K."/>
            <person name="Hall N."/>
            <person name="Watson M."/>
            <person name="Adriaenssens E.M."/>
            <person name="Foster-Nyarko E."/>
            <person name="Jarju S."/>
            <person name="Secka A."/>
            <person name="Antonio M."/>
            <person name="Oren A."/>
            <person name="Chaudhuri R.R."/>
            <person name="La Ragione R."/>
            <person name="Hildebrand F."/>
            <person name="Pallen M.J."/>
        </authorList>
    </citation>
    <scope>NUCLEOTIDE SEQUENCE</scope>
    <source>
        <strain evidence="2">MalCec1-1739</strain>
    </source>
</reference>
<sequence>MRTISICFFSLFLILLPIKAKDDKPKEEAEPIPTYGGTYLNVDLFNPISHFLGTRFIQGEASVDVNIKNTIFPIIELGYGGVNYDNGDGLAYKSAAPFVRIGLNYNTMAKKRRENHFYIGARYGFSAFKYDITSHGLSDPVWPDEIDFTRLGQKSFGQWIELVAGIRVQIKGNFMMGWSIRLKRLISNTNHGDNEAWYVPGYGYSGTTAYGATYSIIYKFNPRKRDK</sequence>
<accession>A0A9D2UIV5</accession>
<evidence type="ECO:0000256" key="1">
    <source>
        <dbReference type="SAM" id="SignalP"/>
    </source>
</evidence>
<protein>
    <recommendedName>
        <fullName evidence="4">DUF3575 domain-containing protein</fullName>
    </recommendedName>
</protein>
<dbReference type="Pfam" id="PF19515">
    <property type="entry name" value="DUF6048"/>
    <property type="match status" value="1"/>
</dbReference>